<dbReference type="EMBL" id="OU466859">
    <property type="protein sequence ID" value="CAH2052243.1"/>
    <property type="molecule type" value="Genomic_DNA"/>
</dbReference>
<evidence type="ECO:0000313" key="2">
    <source>
        <dbReference type="Proteomes" id="UP000836841"/>
    </source>
</evidence>
<dbReference type="AlphaFoldDB" id="A0AAU9RX19"/>
<organism evidence="1 2">
    <name type="scientific">Thlaspi arvense</name>
    <name type="common">Field penny-cress</name>
    <dbReference type="NCBI Taxonomy" id="13288"/>
    <lineage>
        <taxon>Eukaryota</taxon>
        <taxon>Viridiplantae</taxon>
        <taxon>Streptophyta</taxon>
        <taxon>Embryophyta</taxon>
        <taxon>Tracheophyta</taxon>
        <taxon>Spermatophyta</taxon>
        <taxon>Magnoliopsida</taxon>
        <taxon>eudicotyledons</taxon>
        <taxon>Gunneridae</taxon>
        <taxon>Pentapetalae</taxon>
        <taxon>rosids</taxon>
        <taxon>malvids</taxon>
        <taxon>Brassicales</taxon>
        <taxon>Brassicaceae</taxon>
        <taxon>Thlaspideae</taxon>
        <taxon>Thlaspi</taxon>
    </lineage>
</organism>
<proteinExistence type="predicted"/>
<evidence type="ECO:0000313" key="1">
    <source>
        <dbReference type="EMBL" id="CAH2052243.1"/>
    </source>
</evidence>
<reference evidence="1 2" key="1">
    <citation type="submission" date="2022-03" db="EMBL/GenBank/DDBJ databases">
        <authorList>
            <person name="Nunn A."/>
            <person name="Chopra R."/>
            <person name="Nunn A."/>
            <person name="Contreras Garrido A."/>
        </authorList>
    </citation>
    <scope>NUCLEOTIDE SEQUENCE [LARGE SCALE GENOMIC DNA]</scope>
</reference>
<gene>
    <name evidence="1" type="ORF">TAV2_LOCUS9755</name>
</gene>
<protein>
    <submittedName>
        <fullName evidence="1">Uncharacterized protein</fullName>
    </submittedName>
</protein>
<name>A0AAU9RX19_THLAR</name>
<accession>A0AAU9RX19</accession>
<dbReference type="Proteomes" id="UP000836841">
    <property type="component" value="Chromosome 3"/>
</dbReference>
<sequence length="89" mass="10377">CPFFEVPPHYRYYALQLPSNGEYDLVGRGTCLHCLWRYPEVSKSSYFCPTPFAIFITPFAIFITLRGDASFWYEYDVQSTCSSGLVYIY</sequence>
<keyword evidence="2" id="KW-1185">Reference proteome</keyword>
<feature type="non-terminal residue" evidence="1">
    <location>
        <position position="1"/>
    </location>
</feature>